<proteinExistence type="predicted"/>
<evidence type="ECO:0000313" key="1">
    <source>
        <dbReference type="EMBL" id="CDZ77732.1"/>
    </source>
</evidence>
<dbReference type="Proteomes" id="UP000044071">
    <property type="component" value="Unassembled WGS sequence"/>
</dbReference>
<sequence>MGDTAIQDYFDTNHLQMNIKELSQSTIERYLTESMLLCKSALASYYNERSGLAQSWISQSSLSYLESKPNDLQAGTQTSYDLG</sequence>
<protein>
    <submittedName>
        <fullName evidence="1">Uncharacterized protein</fullName>
    </submittedName>
</protein>
<keyword evidence="2" id="KW-1185">Reference proteome</keyword>
<accession>A0A078KXG1</accession>
<organism evidence="1 2">
    <name type="scientific">Legionella massiliensis</name>
    <dbReference type="NCBI Taxonomy" id="1034943"/>
    <lineage>
        <taxon>Bacteria</taxon>
        <taxon>Pseudomonadati</taxon>
        <taxon>Pseudomonadota</taxon>
        <taxon>Gammaproteobacteria</taxon>
        <taxon>Legionellales</taxon>
        <taxon>Legionellaceae</taxon>
        <taxon>Legionella</taxon>
    </lineage>
</organism>
<gene>
    <name evidence="1" type="ORF">BN59_02022</name>
</gene>
<dbReference type="RefSeq" id="WP_043874221.1">
    <property type="nucleotide sequence ID" value="NZ_CCVW01000002.1"/>
</dbReference>
<dbReference type="AlphaFoldDB" id="A0A078KXG1"/>
<reference evidence="1 2" key="1">
    <citation type="submission" date="2014-06" db="EMBL/GenBank/DDBJ databases">
        <authorList>
            <person name="Urmite Genomes Urmite Genomes"/>
        </authorList>
    </citation>
    <scope>NUCLEOTIDE SEQUENCE [LARGE SCALE GENOMIC DNA]</scope>
</reference>
<evidence type="ECO:0000313" key="2">
    <source>
        <dbReference type="Proteomes" id="UP000044071"/>
    </source>
</evidence>
<dbReference type="EMBL" id="CCSB01000002">
    <property type="protein sequence ID" value="CDZ77732.1"/>
    <property type="molecule type" value="Genomic_DNA"/>
</dbReference>
<name>A0A078KXG1_9GAMM</name>